<dbReference type="PANTHER" id="PTHR43798:SF33">
    <property type="entry name" value="HYDROLASE, PUTATIVE (AFU_ORTHOLOGUE AFUA_2G14860)-RELATED"/>
    <property type="match status" value="1"/>
</dbReference>
<dbReference type="InterPro" id="IPR029058">
    <property type="entry name" value="AB_hydrolase_fold"/>
</dbReference>
<dbReference type="Proteomes" id="UP001056708">
    <property type="component" value="Chromosome"/>
</dbReference>
<dbReference type="PRINTS" id="PR00412">
    <property type="entry name" value="EPOXHYDRLASE"/>
</dbReference>
<accession>A0ABY5AN50</accession>
<dbReference type="PANTHER" id="PTHR43798">
    <property type="entry name" value="MONOACYLGLYCEROL LIPASE"/>
    <property type="match status" value="1"/>
</dbReference>
<evidence type="ECO:0000259" key="1">
    <source>
        <dbReference type="Pfam" id="PF00561"/>
    </source>
</evidence>
<keyword evidence="3" id="KW-1185">Reference proteome</keyword>
<dbReference type="GO" id="GO:0016787">
    <property type="term" value="F:hydrolase activity"/>
    <property type="evidence" value="ECO:0007669"/>
    <property type="project" value="UniProtKB-KW"/>
</dbReference>
<dbReference type="InterPro" id="IPR000073">
    <property type="entry name" value="AB_hydrolase_1"/>
</dbReference>
<dbReference type="InterPro" id="IPR000639">
    <property type="entry name" value="Epox_hydrolase-like"/>
</dbReference>
<organism evidence="2 3">
    <name type="scientific">Phormidium yuhuli AB48</name>
    <dbReference type="NCBI Taxonomy" id="2940671"/>
    <lineage>
        <taxon>Bacteria</taxon>
        <taxon>Bacillati</taxon>
        <taxon>Cyanobacteriota</taxon>
        <taxon>Cyanophyceae</taxon>
        <taxon>Oscillatoriophycideae</taxon>
        <taxon>Oscillatoriales</taxon>
        <taxon>Oscillatoriaceae</taxon>
        <taxon>Phormidium</taxon>
        <taxon>Phormidium yuhuli</taxon>
    </lineage>
</organism>
<gene>
    <name evidence="2" type="ORF">NEA10_17635</name>
</gene>
<name>A0ABY5AN50_9CYAN</name>
<dbReference type="Gene3D" id="3.40.50.1820">
    <property type="entry name" value="alpha/beta hydrolase"/>
    <property type="match status" value="1"/>
</dbReference>
<dbReference type="EMBL" id="CP098611">
    <property type="protein sequence ID" value="USR90630.1"/>
    <property type="molecule type" value="Genomic_DNA"/>
</dbReference>
<proteinExistence type="predicted"/>
<evidence type="ECO:0000313" key="3">
    <source>
        <dbReference type="Proteomes" id="UP001056708"/>
    </source>
</evidence>
<reference evidence="2" key="1">
    <citation type="submission" date="2022-06" db="EMBL/GenBank/DDBJ databases">
        <title>Genome sequence of Phormidium yuhuli AB48 isolated from an industrial photobioreactor environment.</title>
        <authorList>
            <person name="Qiu Y."/>
            <person name="Noonan A.J.C."/>
            <person name="Dofher K."/>
            <person name="Koch M."/>
            <person name="Kieft B."/>
            <person name="Lin X."/>
            <person name="Ziels R.M."/>
            <person name="Hallam S.J."/>
        </authorList>
    </citation>
    <scope>NUCLEOTIDE SEQUENCE</scope>
    <source>
        <strain evidence="2">AB48</strain>
    </source>
</reference>
<dbReference type="PRINTS" id="PR00111">
    <property type="entry name" value="ABHYDROLASE"/>
</dbReference>
<keyword evidence="2" id="KW-0378">Hydrolase</keyword>
<protein>
    <submittedName>
        <fullName evidence="2">Alpha/beta hydrolase</fullName>
    </submittedName>
</protein>
<dbReference type="SUPFAM" id="SSF53474">
    <property type="entry name" value="alpha/beta-Hydrolases"/>
    <property type="match status" value="1"/>
</dbReference>
<sequence length="290" mass="32403">MVARQTLSLPNSSLHLSYLDWGVASGEPVLLLHGLADHAGVWQPVAETLAAEGFRAIAPDLRGHGDSSKPPQGYGCEQIIRDLQALLTHLGYDSAHILGHSWTGKVVPIWAREFPQQFRSAILVDPFFIGKIPKWSRFTFPLLYRVLPFLKAMGPFPSYDAAIAAAKTLKQYRGWSDPQRQAFEDSLEENPDGTWGSKFTQAARDGIFEDVMVVDGLTEPITLPTLFIKPEAGLNRSQWQLKPYYRYLKQLDVREVPGNHWAFLVEPAPFSQTLLSFLKQQTSNSPASNS</sequence>
<feature type="domain" description="AB hydrolase-1" evidence="1">
    <location>
        <begin position="28"/>
        <end position="176"/>
    </location>
</feature>
<dbReference type="RefSeq" id="WP_252662654.1">
    <property type="nucleotide sequence ID" value="NZ_CP098611.1"/>
</dbReference>
<dbReference type="Pfam" id="PF00561">
    <property type="entry name" value="Abhydrolase_1"/>
    <property type="match status" value="1"/>
</dbReference>
<dbReference type="InterPro" id="IPR050266">
    <property type="entry name" value="AB_hydrolase_sf"/>
</dbReference>
<evidence type="ECO:0000313" key="2">
    <source>
        <dbReference type="EMBL" id="USR90630.1"/>
    </source>
</evidence>